<dbReference type="SUPFAM" id="SSF48239">
    <property type="entry name" value="Terpenoid cyclases/Protein prenyltransferases"/>
    <property type="match status" value="1"/>
</dbReference>
<dbReference type="SFLD" id="SFLDS00005">
    <property type="entry name" value="Isoprenoid_Synthase_Type_I"/>
    <property type="match status" value="1"/>
</dbReference>
<keyword evidence="5" id="KW-0460">Magnesium</keyword>
<dbReference type="InterPro" id="IPR044814">
    <property type="entry name" value="Terpene_cyclase_plant_C1"/>
</dbReference>
<keyword evidence="10" id="KW-1185">Reference proteome</keyword>
<reference evidence="9" key="2">
    <citation type="submission" date="2020-08" db="EMBL/GenBank/DDBJ databases">
        <title>Plant Genome Project.</title>
        <authorList>
            <person name="Zhang R.-G."/>
        </authorList>
    </citation>
    <scope>NUCLEOTIDE SEQUENCE</scope>
    <source>
        <strain evidence="9">Huo1</strain>
        <tissue evidence="9">Leaf</tissue>
    </source>
</reference>
<dbReference type="SUPFAM" id="SSF48576">
    <property type="entry name" value="Terpenoid synthases"/>
    <property type="match status" value="2"/>
</dbReference>
<dbReference type="InterPro" id="IPR001906">
    <property type="entry name" value="Terpene_synth_N"/>
</dbReference>
<accession>A0A8X9AA47</accession>
<feature type="domain" description="Terpene synthase metal-binding" evidence="8">
    <location>
        <begin position="3"/>
        <end position="125"/>
    </location>
</feature>
<evidence type="ECO:0000256" key="1">
    <source>
        <dbReference type="ARBA" id="ARBA00001946"/>
    </source>
</evidence>
<dbReference type="InterPro" id="IPR008930">
    <property type="entry name" value="Terpenoid_cyclase/PrenylTrfase"/>
</dbReference>
<comment type="caution">
    <text evidence="9">The sequence shown here is derived from an EMBL/GenBank/DDBJ whole genome shotgun (WGS) entry which is preliminary data.</text>
</comment>
<dbReference type="InterPro" id="IPR036965">
    <property type="entry name" value="Terpene_synth_N_sf"/>
</dbReference>
<dbReference type="FunFam" id="1.10.600.10:FF:000007">
    <property type="entry name" value="Isoprene synthase, chloroplastic"/>
    <property type="match status" value="1"/>
</dbReference>
<dbReference type="GO" id="GO:0016102">
    <property type="term" value="P:diterpenoid biosynthetic process"/>
    <property type="evidence" value="ECO:0007669"/>
    <property type="project" value="InterPro"/>
</dbReference>
<dbReference type="Gene3D" id="1.10.600.10">
    <property type="entry name" value="Farnesyl Diphosphate Synthase"/>
    <property type="match status" value="2"/>
</dbReference>
<gene>
    <name evidence="9" type="ORF">SASPL_100264</name>
</gene>
<evidence type="ECO:0000313" key="9">
    <source>
        <dbReference type="EMBL" id="KAG6435392.1"/>
    </source>
</evidence>
<evidence type="ECO:0000256" key="4">
    <source>
        <dbReference type="ARBA" id="ARBA00022723"/>
    </source>
</evidence>
<dbReference type="InterPro" id="IPR050148">
    <property type="entry name" value="Terpene_synthase-like"/>
</dbReference>
<reference evidence="9" key="1">
    <citation type="submission" date="2018-01" db="EMBL/GenBank/DDBJ databases">
        <authorList>
            <person name="Mao J.F."/>
        </authorList>
    </citation>
    <scope>NUCLEOTIDE SEQUENCE</scope>
    <source>
        <strain evidence="9">Huo1</strain>
        <tissue evidence="9">Leaf</tissue>
    </source>
</reference>
<comment type="cofactor">
    <cofactor evidence="1">
        <name>Mg(2+)</name>
        <dbReference type="ChEBI" id="CHEBI:18420"/>
    </cofactor>
</comment>
<dbReference type="Pfam" id="PF03936">
    <property type="entry name" value="Terpene_synth_C"/>
    <property type="match status" value="2"/>
</dbReference>
<feature type="domain" description="Terpene synthase N-terminal" evidence="7">
    <location>
        <begin position="178"/>
        <end position="245"/>
    </location>
</feature>
<dbReference type="AlphaFoldDB" id="A0A8X9AA47"/>
<dbReference type="InterPro" id="IPR008949">
    <property type="entry name" value="Isoprenoid_synthase_dom_sf"/>
</dbReference>
<evidence type="ECO:0000256" key="2">
    <source>
        <dbReference type="ARBA" id="ARBA00004721"/>
    </source>
</evidence>
<proteinExistence type="inferred from homology"/>
<dbReference type="InterPro" id="IPR034741">
    <property type="entry name" value="Terpene_cyclase-like_1_C"/>
</dbReference>
<dbReference type="Pfam" id="PF01397">
    <property type="entry name" value="Terpene_synth"/>
    <property type="match status" value="1"/>
</dbReference>
<dbReference type="EMBL" id="PNBA02000001">
    <property type="protein sequence ID" value="KAG6435392.1"/>
    <property type="molecule type" value="Genomic_DNA"/>
</dbReference>
<evidence type="ECO:0000313" key="10">
    <source>
        <dbReference type="Proteomes" id="UP000298416"/>
    </source>
</evidence>
<dbReference type="PANTHER" id="PTHR31225:SF253">
    <property type="entry name" value="SESQUITERPENE SYNTHASE 31"/>
    <property type="match status" value="1"/>
</dbReference>
<dbReference type="GO" id="GO:0000287">
    <property type="term" value="F:magnesium ion binding"/>
    <property type="evidence" value="ECO:0007669"/>
    <property type="project" value="InterPro"/>
</dbReference>
<evidence type="ECO:0000256" key="5">
    <source>
        <dbReference type="ARBA" id="ARBA00022842"/>
    </source>
</evidence>
<comment type="similarity">
    <text evidence="3">Belongs to the terpene synthase family.</text>
</comment>
<dbReference type="InterPro" id="IPR005630">
    <property type="entry name" value="Terpene_synthase_metal-bd"/>
</dbReference>
<dbReference type="Gene3D" id="1.50.10.130">
    <property type="entry name" value="Terpene synthase, N-terminal domain"/>
    <property type="match status" value="1"/>
</dbReference>
<dbReference type="SFLD" id="SFLDG01019">
    <property type="entry name" value="Terpene_Cyclase_Like_1_C_Termi"/>
    <property type="match status" value="1"/>
</dbReference>
<dbReference type="GO" id="GO:0010333">
    <property type="term" value="F:terpene synthase activity"/>
    <property type="evidence" value="ECO:0007669"/>
    <property type="project" value="InterPro"/>
</dbReference>
<keyword evidence="4" id="KW-0479">Metal-binding</keyword>
<organism evidence="9">
    <name type="scientific">Salvia splendens</name>
    <name type="common">Scarlet sage</name>
    <dbReference type="NCBI Taxonomy" id="180675"/>
    <lineage>
        <taxon>Eukaryota</taxon>
        <taxon>Viridiplantae</taxon>
        <taxon>Streptophyta</taxon>
        <taxon>Embryophyta</taxon>
        <taxon>Tracheophyta</taxon>
        <taxon>Spermatophyta</taxon>
        <taxon>Magnoliopsida</taxon>
        <taxon>eudicotyledons</taxon>
        <taxon>Gunneridae</taxon>
        <taxon>Pentapetalae</taxon>
        <taxon>asterids</taxon>
        <taxon>lamiids</taxon>
        <taxon>Lamiales</taxon>
        <taxon>Lamiaceae</taxon>
        <taxon>Nepetoideae</taxon>
        <taxon>Mentheae</taxon>
        <taxon>Salviinae</taxon>
        <taxon>Salvia</taxon>
        <taxon>Salvia subgen. Calosphace</taxon>
        <taxon>core Calosphace</taxon>
    </lineage>
</organism>
<dbReference type="CDD" id="cd00684">
    <property type="entry name" value="Terpene_cyclase_plant_C1"/>
    <property type="match status" value="1"/>
</dbReference>
<keyword evidence="6" id="KW-0456">Lyase</keyword>
<evidence type="ECO:0000259" key="7">
    <source>
        <dbReference type="Pfam" id="PF01397"/>
    </source>
</evidence>
<dbReference type="Proteomes" id="UP000298416">
    <property type="component" value="Unassembled WGS sequence"/>
</dbReference>
<evidence type="ECO:0000256" key="6">
    <source>
        <dbReference type="ARBA" id="ARBA00023239"/>
    </source>
</evidence>
<feature type="domain" description="Terpene synthase metal-binding" evidence="8">
    <location>
        <begin position="302"/>
        <end position="540"/>
    </location>
</feature>
<evidence type="ECO:0000259" key="8">
    <source>
        <dbReference type="Pfam" id="PF03936"/>
    </source>
</evidence>
<sequence>MDEVQQLGRAYHQELKWVMERQLPPFEDYVKNSEITSCIFIMFAAIIPGFKSLTQETIDWMKSDPKIATSTGMIGRYWDDIGSHHRESKGGQVLTAIDSYMKQHGVTKQERLSEFAQQVEEAWMDVNKEWVETAFVPREIALQFLSYARMCDASYNHNNGDAYTDPQMGKTTAIALFNVFNKFVNKDGMFEEGDVEGMLSLYEAAHVRFRDEKILQEAADFTRRYLKRNKAELKSGLKDRVKRALERPLHRDSSIFYARIFIPIYETDPSRNELLLKLAKFNFNFLQKLYRKELSQLSRWWKELDLKSKLAYARDRVVEAYVWGVGYHYEPEYSYVRIGLAKAVLVVGVMDDTYDNYATINEAQLFTHILERWNMDEVDRLPEYMKIVYHFMLSTCDDYESDALKLGQAFATPYFKETVQQLGRAYSQELKWVMGRQMPPFKDYVKNSEITSAIYSMFAFTIPGLKSVSQETIDWLKSEPKIAISSGLAGRYLDDIGSHERESKGGQMLTAVDCYMKQHGVTKQEALSKFAQLYEEEWMDLNREWVETAFVPTEIAIEFLNYARMIDATYSINSGDAYTDPQKGKSTVVALFIDPILI</sequence>
<comment type="pathway">
    <text evidence="2">Secondary metabolite biosynthesis; terpenoid biosynthesis.</text>
</comment>
<name>A0A8X9AA47_SALSN</name>
<evidence type="ECO:0008006" key="11">
    <source>
        <dbReference type="Google" id="ProtNLM"/>
    </source>
</evidence>
<evidence type="ECO:0000256" key="3">
    <source>
        <dbReference type="ARBA" id="ARBA00006333"/>
    </source>
</evidence>
<protein>
    <recommendedName>
        <fullName evidence="11">Viridiflorene synthase</fullName>
    </recommendedName>
</protein>
<dbReference type="PANTHER" id="PTHR31225">
    <property type="entry name" value="OS04G0344100 PROTEIN-RELATED"/>
    <property type="match status" value="1"/>
</dbReference>